<dbReference type="GeneID" id="107271251"/>
<evidence type="ECO:0000256" key="6">
    <source>
        <dbReference type="ARBA" id="ARBA00023128"/>
    </source>
</evidence>
<accession>A0AAJ7FPX3</accession>
<proteinExistence type="predicted"/>
<dbReference type="Pfam" id="PF09243">
    <property type="entry name" value="Rsm22"/>
    <property type="match status" value="1"/>
</dbReference>
<reference evidence="10" key="1">
    <citation type="submission" date="2025-08" db="UniProtKB">
        <authorList>
            <consortium name="RefSeq"/>
        </authorList>
    </citation>
    <scope>IDENTIFICATION</scope>
</reference>
<feature type="region of interest" description="Disordered" evidence="8">
    <location>
        <begin position="448"/>
        <end position="477"/>
    </location>
</feature>
<gene>
    <name evidence="10" type="primary">LOC107271251</name>
</gene>
<comment type="subcellular location">
    <subcellularLocation>
        <location evidence="1">Mitochondrion</location>
    </subcellularLocation>
</comment>
<keyword evidence="9" id="KW-1185">Reference proteome</keyword>
<protein>
    <submittedName>
        <fullName evidence="10">Methyltransferase-like protein 17, mitochondrial isoform X1</fullName>
    </submittedName>
</protein>
<dbReference type="PANTHER" id="PTHR13184">
    <property type="entry name" value="37S RIBOSOMAL PROTEIN S22"/>
    <property type="match status" value="1"/>
</dbReference>
<dbReference type="InterPro" id="IPR052571">
    <property type="entry name" value="Mt_RNA_Methyltransferase"/>
</dbReference>
<keyword evidence="6" id="KW-0496">Mitochondrion</keyword>
<evidence type="ECO:0000256" key="2">
    <source>
        <dbReference type="ARBA" id="ARBA00022723"/>
    </source>
</evidence>
<dbReference type="GO" id="GO:0051536">
    <property type="term" value="F:iron-sulfur cluster binding"/>
    <property type="evidence" value="ECO:0007669"/>
    <property type="project" value="UniProtKB-KW"/>
</dbReference>
<dbReference type="RefSeq" id="XP_015602495.1">
    <property type="nucleotide sequence ID" value="XM_015747009.2"/>
</dbReference>
<evidence type="ECO:0000256" key="3">
    <source>
        <dbReference type="ARBA" id="ARBA00022946"/>
    </source>
</evidence>
<comment type="function">
    <text evidence="7">Mitochondrial ribosome (mitoribosome) assembly factor. Binds at the interface of the head and body domains of the mitochondrial small ribosomal subunit (mt-SSU), occluding the mRNA channel and preventing compaction of the head domain towards the body. Probable inactive methyltransferase: retains the characteristic folding and ability to bind S-adenosyl-L-methionine, but it probably lost its methyltransferase activity.</text>
</comment>
<evidence type="ECO:0000256" key="7">
    <source>
        <dbReference type="ARBA" id="ARBA00045681"/>
    </source>
</evidence>
<dbReference type="GO" id="GO:0006412">
    <property type="term" value="P:translation"/>
    <property type="evidence" value="ECO:0007669"/>
    <property type="project" value="InterPro"/>
</dbReference>
<organism evidence="9 10">
    <name type="scientific">Cephus cinctus</name>
    <name type="common">Wheat stem sawfly</name>
    <dbReference type="NCBI Taxonomy" id="211228"/>
    <lineage>
        <taxon>Eukaryota</taxon>
        <taxon>Metazoa</taxon>
        <taxon>Ecdysozoa</taxon>
        <taxon>Arthropoda</taxon>
        <taxon>Hexapoda</taxon>
        <taxon>Insecta</taxon>
        <taxon>Pterygota</taxon>
        <taxon>Neoptera</taxon>
        <taxon>Endopterygota</taxon>
        <taxon>Hymenoptera</taxon>
        <taxon>Cephoidea</taxon>
        <taxon>Cephidae</taxon>
        <taxon>Cephus</taxon>
    </lineage>
</organism>
<evidence type="ECO:0000313" key="10">
    <source>
        <dbReference type="RefSeq" id="XP_015602495.1"/>
    </source>
</evidence>
<dbReference type="GO" id="GO:0046872">
    <property type="term" value="F:metal ion binding"/>
    <property type="evidence" value="ECO:0007669"/>
    <property type="project" value="UniProtKB-KW"/>
</dbReference>
<sequence>MNELRRIVLGRLRVPLVTSQRWLSKVNVRLNETVISQIENEDLKPRKHPGRMSINTVDLPNSIVKAIEIAMEDHPKNVLLEDGQKLARYLWERHAPLEQADITAKYEEIEKEILDKHLQKNGISVDTETLKQRYRPLVIKLCKQKLTKWEFISYDAYKSLSYMAGRSIQNYAVMCKIFNEISIRDKEFQPQSLFDFGSGIGSVMWAASRFWLKSIKEYFCVDISLHMNELSEQIILKSKPKINNIFYRQFLPASPNPPYDIVVSAYSLMELPNTESRLQTILKLWRKTNKYLVIVEQGTNAGFKLVNEARDFVLHVSKKNSQKISQSGYTFSPCPQDLKCPRYKELQTPCNFEVSYISTPFISPRHTNKERYSYVIMRKGERPKDDEQWPRIVRPILMRSRHTICRLCTKEGNLQEIILTKSKHGKVAYRCAKGSNWGDMLPLEIVNEKKDNNSDNDATVEDVKFKESEDQSNTDNS</sequence>
<dbReference type="AlphaFoldDB" id="A0AAJ7FPX3"/>
<dbReference type="SUPFAM" id="SSF53335">
    <property type="entry name" value="S-adenosyl-L-methionine-dependent methyltransferases"/>
    <property type="match status" value="1"/>
</dbReference>
<evidence type="ECO:0000256" key="4">
    <source>
        <dbReference type="ARBA" id="ARBA00023004"/>
    </source>
</evidence>
<dbReference type="GO" id="GO:0005763">
    <property type="term" value="C:mitochondrial small ribosomal subunit"/>
    <property type="evidence" value="ECO:0007669"/>
    <property type="project" value="TreeGrafter"/>
</dbReference>
<dbReference type="InterPro" id="IPR015324">
    <property type="entry name" value="Ribosomal_Rsm22-like"/>
</dbReference>
<name>A0AAJ7FPX3_CEPCN</name>
<dbReference type="Proteomes" id="UP000694920">
    <property type="component" value="Unplaced"/>
</dbReference>
<evidence type="ECO:0000256" key="8">
    <source>
        <dbReference type="SAM" id="MobiDB-lite"/>
    </source>
</evidence>
<evidence type="ECO:0000313" key="9">
    <source>
        <dbReference type="Proteomes" id="UP000694920"/>
    </source>
</evidence>
<dbReference type="GO" id="GO:0008168">
    <property type="term" value="F:methyltransferase activity"/>
    <property type="evidence" value="ECO:0007669"/>
    <property type="project" value="InterPro"/>
</dbReference>
<keyword evidence="2" id="KW-0479">Metal-binding</keyword>
<dbReference type="GO" id="GO:0003735">
    <property type="term" value="F:structural constituent of ribosome"/>
    <property type="evidence" value="ECO:0007669"/>
    <property type="project" value="TreeGrafter"/>
</dbReference>
<dbReference type="KEGG" id="ccin:107271251"/>
<evidence type="ECO:0000256" key="1">
    <source>
        <dbReference type="ARBA" id="ARBA00004173"/>
    </source>
</evidence>
<dbReference type="PANTHER" id="PTHR13184:SF5">
    <property type="entry name" value="METHYLTRANSFERASE-LIKE PROTEIN 17, MITOCHONDRIAL"/>
    <property type="match status" value="1"/>
</dbReference>
<keyword evidence="5" id="KW-0411">Iron-sulfur</keyword>
<keyword evidence="3" id="KW-0809">Transit peptide</keyword>
<evidence type="ECO:0000256" key="5">
    <source>
        <dbReference type="ARBA" id="ARBA00023014"/>
    </source>
</evidence>
<dbReference type="InterPro" id="IPR029063">
    <property type="entry name" value="SAM-dependent_MTases_sf"/>
</dbReference>
<dbReference type="Gene3D" id="3.40.50.150">
    <property type="entry name" value="Vaccinia Virus protein VP39"/>
    <property type="match status" value="1"/>
</dbReference>
<keyword evidence="4" id="KW-0408">Iron</keyword>